<proteinExistence type="predicted"/>
<dbReference type="OrthoDB" id="5562676at2759"/>
<dbReference type="AlphaFoldDB" id="A0A0D0BXB5"/>
<dbReference type="InParanoid" id="A0A0D0BXB5"/>
<evidence type="ECO:0000256" key="1">
    <source>
        <dbReference type="SAM" id="MobiDB-lite"/>
    </source>
</evidence>
<dbReference type="HOGENOM" id="CLU_043838_1_0_1"/>
<evidence type="ECO:0000256" key="2">
    <source>
        <dbReference type="SAM" id="Phobius"/>
    </source>
</evidence>
<dbReference type="GO" id="GO:1902600">
    <property type="term" value="P:proton transmembrane transport"/>
    <property type="evidence" value="ECO:0007669"/>
    <property type="project" value="TreeGrafter"/>
</dbReference>
<sequence length="360" mass="39862">MSALPKVMRTMRIITLPLTRPKIPPDQGLKPHAVFNPNRMLIFYHFDLSQGNSVNSQDQSAIKRAVKWVSTKAADLWAGFGKAPEGSWKLRTYELGERIVDRIDFEELALKGVDPSLGPSVTHADITGQEVNKVNFSEKQSPRDVLRIPLIYPPSIYASLPSTGVNEVPHPSIIHLRTLLTSREPRHRRGFWMWMAIAPLTAPFILVPVIPNLPFFFCAWRSWSHYRAYRSSQYLSSLLDHGLIVPEPSSALDQLYASYVPSLSNIESLRSPTAPPPRSAASLPVNASNTSNGRPPNDVTHSSSQPGASNVPRASQRLLLTRNAIPHILQLFGLPQSSAADMYRAVEQVRGRLGGTSGRG</sequence>
<dbReference type="EMBL" id="KN835146">
    <property type="protein sequence ID" value="KIK47493.1"/>
    <property type="molecule type" value="Genomic_DNA"/>
</dbReference>
<accession>A0A0D0BXB5</accession>
<dbReference type="GO" id="GO:0005743">
    <property type="term" value="C:mitochondrial inner membrane"/>
    <property type="evidence" value="ECO:0007669"/>
    <property type="project" value="TreeGrafter"/>
</dbReference>
<evidence type="ECO:0000313" key="3">
    <source>
        <dbReference type="EMBL" id="KIK47493.1"/>
    </source>
</evidence>
<evidence type="ECO:0000313" key="4">
    <source>
        <dbReference type="Proteomes" id="UP000054485"/>
    </source>
</evidence>
<feature type="compositionally biased region" description="Polar residues" evidence="1">
    <location>
        <begin position="285"/>
        <end position="308"/>
    </location>
</feature>
<keyword evidence="4" id="KW-1185">Reference proteome</keyword>
<evidence type="ECO:0008006" key="5">
    <source>
        <dbReference type="Google" id="ProtNLM"/>
    </source>
</evidence>
<dbReference type="InterPro" id="IPR018786">
    <property type="entry name" value="Mit_KHE1"/>
</dbReference>
<dbReference type="Pfam" id="PF10173">
    <property type="entry name" value="Mit_KHE1"/>
    <property type="match status" value="1"/>
</dbReference>
<protein>
    <recommendedName>
        <fullName evidence="5">Mitochondrial K+-H+ exchange-related-domain-containing protein</fullName>
    </recommendedName>
</protein>
<reference evidence="4" key="2">
    <citation type="submission" date="2015-01" db="EMBL/GenBank/DDBJ databases">
        <title>Evolutionary Origins and Diversification of the Mycorrhizal Mutualists.</title>
        <authorList>
            <consortium name="DOE Joint Genome Institute"/>
            <consortium name="Mycorrhizal Genomics Consortium"/>
            <person name="Kohler A."/>
            <person name="Kuo A."/>
            <person name="Nagy L.G."/>
            <person name="Floudas D."/>
            <person name="Copeland A."/>
            <person name="Barry K.W."/>
            <person name="Cichocki N."/>
            <person name="Veneault-Fourrey C."/>
            <person name="LaButti K."/>
            <person name="Lindquist E.A."/>
            <person name="Lipzen A."/>
            <person name="Lundell T."/>
            <person name="Morin E."/>
            <person name="Murat C."/>
            <person name="Riley R."/>
            <person name="Ohm R."/>
            <person name="Sun H."/>
            <person name="Tunlid A."/>
            <person name="Henrissat B."/>
            <person name="Grigoriev I.V."/>
            <person name="Hibbett D.S."/>
            <person name="Martin F."/>
        </authorList>
    </citation>
    <scope>NUCLEOTIDE SEQUENCE [LARGE SCALE GENOMIC DNA]</scope>
    <source>
        <strain evidence="4">UH-Slu-Lm8-n1</strain>
    </source>
</reference>
<keyword evidence="2" id="KW-0472">Membrane</keyword>
<dbReference type="FunCoup" id="A0A0D0BXB5">
    <property type="interactions" value="16"/>
</dbReference>
<keyword evidence="2" id="KW-0812">Transmembrane</keyword>
<keyword evidence="2" id="KW-1133">Transmembrane helix</keyword>
<feature type="transmembrane region" description="Helical" evidence="2">
    <location>
        <begin position="191"/>
        <end position="210"/>
    </location>
</feature>
<organism evidence="3 4">
    <name type="scientific">Suillus luteus UH-Slu-Lm8-n1</name>
    <dbReference type="NCBI Taxonomy" id="930992"/>
    <lineage>
        <taxon>Eukaryota</taxon>
        <taxon>Fungi</taxon>
        <taxon>Dikarya</taxon>
        <taxon>Basidiomycota</taxon>
        <taxon>Agaricomycotina</taxon>
        <taxon>Agaricomycetes</taxon>
        <taxon>Agaricomycetidae</taxon>
        <taxon>Boletales</taxon>
        <taxon>Suillineae</taxon>
        <taxon>Suillaceae</taxon>
        <taxon>Suillus</taxon>
    </lineage>
</organism>
<dbReference type="PANTHER" id="PTHR28062">
    <property type="entry name" value="K+-H+ EXCHANGE-LIKE PROTEIN"/>
    <property type="match status" value="1"/>
</dbReference>
<gene>
    <name evidence="3" type="ORF">CY34DRAFT_799208</name>
</gene>
<reference evidence="3 4" key="1">
    <citation type="submission" date="2014-04" db="EMBL/GenBank/DDBJ databases">
        <authorList>
            <consortium name="DOE Joint Genome Institute"/>
            <person name="Kuo A."/>
            <person name="Ruytinx J."/>
            <person name="Rineau F."/>
            <person name="Colpaert J."/>
            <person name="Kohler A."/>
            <person name="Nagy L.G."/>
            <person name="Floudas D."/>
            <person name="Copeland A."/>
            <person name="Barry K.W."/>
            <person name="Cichocki N."/>
            <person name="Veneault-Fourrey C."/>
            <person name="LaButti K."/>
            <person name="Lindquist E.A."/>
            <person name="Lipzen A."/>
            <person name="Lundell T."/>
            <person name="Morin E."/>
            <person name="Murat C."/>
            <person name="Sun H."/>
            <person name="Tunlid A."/>
            <person name="Henrissat B."/>
            <person name="Grigoriev I.V."/>
            <person name="Hibbett D.S."/>
            <person name="Martin F."/>
            <person name="Nordberg H.P."/>
            <person name="Cantor M.N."/>
            <person name="Hua S.X."/>
        </authorList>
    </citation>
    <scope>NUCLEOTIDE SEQUENCE [LARGE SCALE GENOMIC DNA]</scope>
    <source>
        <strain evidence="3 4">UH-Slu-Lm8-n1</strain>
    </source>
</reference>
<feature type="region of interest" description="Disordered" evidence="1">
    <location>
        <begin position="269"/>
        <end position="311"/>
    </location>
</feature>
<dbReference type="STRING" id="930992.A0A0D0BXB5"/>
<dbReference type="GO" id="GO:0006813">
    <property type="term" value="P:potassium ion transport"/>
    <property type="evidence" value="ECO:0007669"/>
    <property type="project" value="TreeGrafter"/>
</dbReference>
<dbReference type="Proteomes" id="UP000054485">
    <property type="component" value="Unassembled WGS sequence"/>
</dbReference>
<name>A0A0D0BXB5_9AGAM</name>
<dbReference type="PANTHER" id="PTHR28062:SF1">
    <property type="entry name" value="TRANSMEMBRANE PROTEIN"/>
    <property type="match status" value="1"/>
</dbReference>